<dbReference type="GO" id="GO:0006020">
    <property type="term" value="P:inositol metabolic process"/>
    <property type="evidence" value="ECO:0007669"/>
    <property type="project" value="TreeGrafter"/>
</dbReference>
<feature type="binding site" evidence="7">
    <location>
        <position position="82"/>
    </location>
    <ligand>
        <name>Mg(2+)</name>
        <dbReference type="ChEBI" id="CHEBI:18420"/>
        <label>1</label>
        <note>catalytic</note>
    </ligand>
</feature>
<evidence type="ECO:0000256" key="5">
    <source>
        <dbReference type="ARBA" id="ARBA00022801"/>
    </source>
</evidence>
<protein>
    <recommendedName>
        <fullName evidence="8">Inositol-1-monophosphatase</fullName>
        <ecNumber evidence="8">3.1.3.25</ecNumber>
    </recommendedName>
</protein>
<evidence type="ECO:0000256" key="2">
    <source>
        <dbReference type="ARBA" id="ARBA00001946"/>
    </source>
</evidence>
<dbReference type="GO" id="GO:0008934">
    <property type="term" value="F:inositol monophosphate 1-phosphatase activity"/>
    <property type="evidence" value="ECO:0007669"/>
    <property type="project" value="InterPro"/>
</dbReference>
<feature type="binding site" evidence="7">
    <location>
        <position position="64"/>
    </location>
    <ligand>
        <name>Mg(2+)</name>
        <dbReference type="ChEBI" id="CHEBI:18420"/>
        <label>1</label>
        <note>catalytic</note>
    </ligand>
</feature>
<dbReference type="InterPro" id="IPR020583">
    <property type="entry name" value="Inositol_monoP_metal-BS"/>
</dbReference>
<dbReference type="Gene3D" id="3.30.540.10">
    <property type="entry name" value="Fructose-1,6-Bisphosphatase, subunit A, domain 1"/>
    <property type="match status" value="1"/>
</dbReference>
<name>A0A928DMP0_9BACT</name>
<evidence type="ECO:0000256" key="6">
    <source>
        <dbReference type="ARBA" id="ARBA00022842"/>
    </source>
</evidence>
<dbReference type="EC" id="3.1.3.25" evidence="8"/>
<dbReference type="FunFam" id="3.30.540.10:FF:000003">
    <property type="entry name" value="Inositol-1-monophosphatase"/>
    <property type="match status" value="1"/>
</dbReference>
<keyword evidence="5 8" id="KW-0378">Hydrolase</keyword>
<dbReference type="GO" id="GO:0007165">
    <property type="term" value="P:signal transduction"/>
    <property type="evidence" value="ECO:0007669"/>
    <property type="project" value="TreeGrafter"/>
</dbReference>
<comment type="caution">
    <text evidence="9">The sequence shown here is derived from an EMBL/GenBank/DDBJ whole genome shotgun (WGS) entry which is preliminary data.</text>
</comment>
<dbReference type="InterPro" id="IPR000760">
    <property type="entry name" value="Inositol_monophosphatase-like"/>
</dbReference>
<evidence type="ECO:0000313" key="10">
    <source>
        <dbReference type="Proteomes" id="UP000725649"/>
    </source>
</evidence>
<dbReference type="FunFam" id="3.40.190.80:FF:000002">
    <property type="entry name" value="Inositol-1-monophosphatase"/>
    <property type="match status" value="1"/>
</dbReference>
<comment type="cofactor">
    <cofactor evidence="2 7 8">
        <name>Mg(2+)</name>
        <dbReference type="ChEBI" id="CHEBI:18420"/>
    </cofactor>
</comment>
<dbReference type="Gene3D" id="3.40.190.80">
    <property type="match status" value="1"/>
</dbReference>
<dbReference type="PRINTS" id="PR01959">
    <property type="entry name" value="SBIMPHPHTASE"/>
</dbReference>
<dbReference type="Proteomes" id="UP000725649">
    <property type="component" value="Unassembled WGS sequence"/>
</dbReference>
<organism evidence="9 10">
    <name type="scientific">Candidatus Avelusimicrobium gallicola</name>
    <dbReference type="NCBI Taxonomy" id="2562704"/>
    <lineage>
        <taxon>Bacteria</taxon>
        <taxon>Pseudomonadati</taxon>
        <taxon>Elusimicrobiota</taxon>
        <taxon>Elusimicrobia</taxon>
        <taxon>Elusimicrobiales</taxon>
        <taxon>Elusimicrobiaceae</taxon>
        <taxon>Candidatus Avelusimicrobium</taxon>
    </lineage>
</organism>
<comment type="catalytic activity">
    <reaction evidence="1 8">
        <text>a myo-inositol phosphate + H2O = myo-inositol + phosphate</text>
        <dbReference type="Rhea" id="RHEA:24056"/>
        <dbReference type="ChEBI" id="CHEBI:15377"/>
        <dbReference type="ChEBI" id="CHEBI:17268"/>
        <dbReference type="ChEBI" id="CHEBI:43474"/>
        <dbReference type="ChEBI" id="CHEBI:84139"/>
        <dbReference type="EC" id="3.1.3.25"/>
    </reaction>
</comment>
<comment type="similarity">
    <text evidence="3 8">Belongs to the inositol monophosphatase superfamily.</text>
</comment>
<dbReference type="InterPro" id="IPR022337">
    <property type="entry name" value="Inositol_monophosphatase_SuhB"/>
</dbReference>
<sequence length="261" mass="29159">MKKERAVLQECLQVAARIIRRHFGKVGYELKSKANLVTMADLAVQKAVLSLIRKNFPGHDFLAEEDDLKNTGAEYTWVLDPIDGTTNFAHGFPQCSISLALFHKNEPVLGGVFNPISNELFFAQKGKGATLNGKKIHVSQTKKLEDSLLITGFPYNRFERMEELINRFSLFLTSSHDVRRLGSAALDLCWVAAGRADGYWEDNLNPWDASAGTLILQEAGGKVTDYNGKKYKKIKDYGSKLLASNGKIHKQMLGIIRQSIK</sequence>
<dbReference type="PANTHER" id="PTHR20854:SF4">
    <property type="entry name" value="INOSITOL-1-MONOPHOSPHATASE-RELATED"/>
    <property type="match status" value="1"/>
</dbReference>
<dbReference type="AlphaFoldDB" id="A0A928DMP0"/>
<dbReference type="InterPro" id="IPR033942">
    <property type="entry name" value="IMPase"/>
</dbReference>
<evidence type="ECO:0000256" key="4">
    <source>
        <dbReference type="ARBA" id="ARBA00022723"/>
    </source>
</evidence>
<dbReference type="SUPFAM" id="SSF56655">
    <property type="entry name" value="Carbohydrate phosphatase"/>
    <property type="match status" value="1"/>
</dbReference>
<reference evidence="9" key="1">
    <citation type="submission" date="2019-04" db="EMBL/GenBank/DDBJ databases">
        <title>Evolution of Biomass-Degrading Anaerobic Consortia Revealed by Metagenomics.</title>
        <authorList>
            <person name="Peng X."/>
        </authorList>
    </citation>
    <scope>NUCLEOTIDE SEQUENCE</scope>
    <source>
        <strain evidence="9">SIG66</strain>
    </source>
</reference>
<feature type="binding site" evidence="7">
    <location>
        <position position="83"/>
    </location>
    <ligand>
        <name>Mg(2+)</name>
        <dbReference type="ChEBI" id="CHEBI:18420"/>
        <label>1</label>
        <note>catalytic</note>
    </ligand>
</feature>
<feature type="binding site" evidence="7">
    <location>
        <position position="208"/>
    </location>
    <ligand>
        <name>Mg(2+)</name>
        <dbReference type="ChEBI" id="CHEBI:18420"/>
        <label>1</label>
        <note>catalytic</note>
    </ligand>
</feature>
<evidence type="ECO:0000256" key="7">
    <source>
        <dbReference type="PIRSR" id="PIRSR600760-2"/>
    </source>
</evidence>
<evidence type="ECO:0000256" key="8">
    <source>
        <dbReference type="RuleBase" id="RU364068"/>
    </source>
</evidence>
<keyword evidence="6 7" id="KW-0460">Magnesium</keyword>
<dbReference type="PRINTS" id="PR00377">
    <property type="entry name" value="IMPHPHTASES"/>
</dbReference>
<dbReference type="GO" id="GO:0046872">
    <property type="term" value="F:metal ion binding"/>
    <property type="evidence" value="ECO:0007669"/>
    <property type="project" value="UniProtKB-KW"/>
</dbReference>
<evidence type="ECO:0000256" key="3">
    <source>
        <dbReference type="ARBA" id="ARBA00009759"/>
    </source>
</evidence>
<proteinExistence type="inferred from homology"/>
<dbReference type="EMBL" id="SUVG01000001">
    <property type="protein sequence ID" value="MBE6420608.1"/>
    <property type="molecule type" value="Genomic_DNA"/>
</dbReference>
<dbReference type="CDD" id="cd01639">
    <property type="entry name" value="IMPase"/>
    <property type="match status" value="1"/>
</dbReference>
<dbReference type="Pfam" id="PF00459">
    <property type="entry name" value="Inositol_P"/>
    <property type="match status" value="1"/>
</dbReference>
<dbReference type="PROSITE" id="PS00629">
    <property type="entry name" value="IMP_1"/>
    <property type="match status" value="1"/>
</dbReference>
<gene>
    <name evidence="9" type="ORF">E7027_00435</name>
</gene>
<evidence type="ECO:0000256" key="1">
    <source>
        <dbReference type="ARBA" id="ARBA00001033"/>
    </source>
</evidence>
<accession>A0A928DMP0</accession>
<keyword evidence="4 7" id="KW-0479">Metal-binding</keyword>
<evidence type="ECO:0000313" key="9">
    <source>
        <dbReference type="EMBL" id="MBE6420608.1"/>
    </source>
</evidence>
<dbReference type="PANTHER" id="PTHR20854">
    <property type="entry name" value="INOSITOL MONOPHOSPHATASE"/>
    <property type="match status" value="1"/>
</dbReference>
<feature type="binding site" evidence="7">
    <location>
        <position position="80"/>
    </location>
    <ligand>
        <name>Mg(2+)</name>
        <dbReference type="ChEBI" id="CHEBI:18420"/>
        <label>1</label>
        <note>catalytic</note>
    </ligand>
</feature>